<reference evidence="4 5" key="1">
    <citation type="submission" date="2019-08" db="EMBL/GenBank/DDBJ databases">
        <title>In-depth cultivation of the pig gut microbiome towards novel bacterial diversity and tailored functional studies.</title>
        <authorList>
            <person name="Wylensek D."/>
            <person name="Hitch T.C.A."/>
            <person name="Clavel T."/>
        </authorList>
    </citation>
    <scope>NUCLEOTIDE SEQUENCE [LARGE SCALE GENOMIC DNA]</scope>
    <source>
        <strain evidence="4 5">WCA-693-APC-5D-A</strain>
    </source>
</reference>
<dbReference type="GO" id="GO:0033786">
    <property type="term" value="F:heptose-1-phosphate adenylyltransferase activity"/>
    <property type="evidence" value="ECO:0007669"/>
    <property type="project" value="TreeGrafter"/>
</dbReference>
<accession>A0A6I2U9Z4</accession>
<keyword evidence="1" id="KW-0808">Transferase</keyword>
<evidence type="ECO:0000256" key="1">
    <source>
        <dbReference type="ARBA" id="ARBA00022679"/>
    </source>
</evidence>
<evidence type="ECO:0000313" key="5">
    <source>
        <dbReference type="Proteomes" id="UP000433181"/>
    </source>
</evidence>
<dbReference type="Gene3D" id="3.40.1190.20">
    <property type="match status" value="1"/>
</dbReference>
<dbReference type="SUPFAM" id="SSF53613">
    <property type="entry name" value="Ribokinase-like"/>
    <property type="match status" value="1"/>
</dbReference>
<evidence type="ECO:0000256" key="2">
    <source>
        <dbReference type="ARBA" id="ARBA00022777"/>
    </source>
</evidence>
<dbReference type="CDD" id="cd01172">
    <property type="entry name" value="RfaE_like"/>
    <property type="match status" value="1"/>
</dbReference>
<organism evidence="4 5">
    <name type="scientific">Anaerovibrio slackiae</name>
    <dbReference type="NCBI Taxonomy" id="2652309"/>
    <lineage>
        <taxon>Bacteria</taxon>
        <taxon>Bacillati</taxon>
        <taxon>Bacillota</taxon>
        <taxon>Negativicutes</taxon>
        <taxon>Selenomonadales</taxon>
        <taxon>Selenomonadaceae</taxon>
        <taxon>Anaerovibrio</taxon>
    </lineage>
</organism>
<sequence>MVLLCICCVKSLREISLRGRKKFMINNFSMLKDTVKNKFSQQNILVIGDLMVDEYVTGQVSRISPEAPVPVLRYRKKSMEAGGASNVANNVHALGASVAVSGLAADDFAGRWLRKHLYEMGIDVSGIIAEQNRDTIVKTRFATKGQQLLRVDNELTEEINANSRNAILAYLKEHISGFSAVILSDYKKGVLNSGEFVAEIIKICNENNVLISVDSKSRNIEAFKGADFVKPNNLELAEAVGVAIKDEDSLNRAGEEYLLRSGAKALVVTKGAKGISLFRINQERLDFPAAEVQVYDVTGAGDTVISTITLGLASGLEFSDAIVLANLAAGKVISSVGTAAIRQDELIKAIVREKR</sequence>
<dbReference type="AlphaFoldDB" id="A0A6I2U9Z4"/>
<protein>
    <submittedName>
        <fullName evidence="4">D-glycero-beta-D-manno-heptose-7-phosphate kinase</fullName>
    </submittedName>
</protein>
<dbReference type="PANTHER" id="PTHR46969">
    <property type="entry name" value="BIFUNCTIONAL PROTEIN HLDE"/>
    <property type="match status" value="1"/>
</dbReference>
<proteinExistence type="predicted"/>
<evidence type="ECO:0000313" key="4">
    <source>
        <dbReference type="EMBL" id="MSU07577.1"/>
    </source>
</evidence>
<dbReference type="GO" id="GO:0005829">
    <property type="term" value="C:cytosol"/>
    <property type="evidence" value="ECO:0007669"/>
    <property type="project" value="TreeGrafter"/>
</dbReference>
<dbReference type="Pfam" id="PF00294">
    <property type="entry name" value="PfkB"/>
    <property type="match status" value="1"/>
</dbReference>
<dbReference type="InterPro" id="IPR029056">
    <property type="entry name" value="Ribokinase-like"/>
</dbReference>
<evidence type="ECO:0000259" key="3">
    <source>
        <dbReference type="Pfam" id="PF00294"/>
    </source>
</evidence>
<dbReference type="InterPro" id="IPR011913">
    <property type="entry name" value="RfaE_dom_I"/>
</dbReference>
<gene>
    <name evidence="4" type="ORF">FYJ84_01005</name>
</gene>
<dbReference type="GO" id="GO:0016773">
    <property type="term" value="F:phosphotransferase activity, alcohol group as acceptor"/>
    <property type="evidence" value="ECO:0007669"/>
    <property type="project" value="InterPro"/>
</dbReference>
<feature type="domain" description="Carbohydrate kinase PfkB" evidence="3">
    <location>
        <begin position="42"/>
        <end position="340"/>
    </location>
</feature>
<dbReference type="Proteomes" id="UP000433181">
    <property type="component" value="Unassembled WGS sequence"/>
</dbReference>
<dbReference type="PANTHER" id="PTHR46969:SF1">
    <property type="entry name" value="BIFUNCTIONAL PROTEIN HLDE"/>
    <property type="match status" value="1"/>
</dbReference>
<dbReference type="InterPro" id="IPR011611">
    <property type="entry name" value="PfkB_dom"/>
</dbReference>
<keyword evidence="2 4" id="KW-0418">Kinase</keyword>
<name>A0A6I2U9Z4_9FIRM</name>
<dbReference type="EMBL" id="VUNR01000002">
    <property type="protein sequence ID" value="MSU07577.1"/>
    <property type="molecule type" value="Genomic_DNA"/>
</dbReference>
<comment type="caution">
    <text evidence="4">The sequence shown here is derived from an EMBL/GenBank/DDBJ whole genome shotgun (WGS) entry which is preliminary data.</text>
</comment>
<dbReference type="GO" id="GO:0033785">
    <property type="term" value="F:heptose 7-phosphate kinase activity"/>
    <property type="evidence" value="ECO:0007669"/>
    <property type="project" value="TreeGrafter"/>
</dbReference>
<keyword evidence="5" id="KW-1185">Reference proteome</keyword>